<dbReference type="AlphaFoldDB" id="A0A182WG76"/>
<reference evidence="1" key="2">
    <citation type="submission" date="2020-05" db="UniProtKB">
        <authorList>
            <consortium name="EnsemblMetazoa"/>
        </authorList>
    </citation>
    <scope>IDENTIFICATION</scope>
    <source>
        <strain evidence="1">MINIMUS1</strain>
    </source>
</reference>
<protein>
    <submittedName>
        <fullName evidence="1">Uncharacterized protein</fullName>
    </submittedName>
</protein>
<dbReference type="Proteomes" id="UP000075920">
    <property type="component" value="Unassembled WGS sequence"/>
</dbReference>
<evidence type="ECO:0000313" key="2">
    <source>
        <dbReference type="Proteomes" id="UP000075920"/>
    </source>
</evidence>
<reference evidence="2" key="1">
    <citation type="submission" date="2013-03" db="EMBL/GenBank/DDBJ databases">
        <title>The Genome Sequence of Anopheles minimus MINIMUS1.</title>
        <authorList>
            <consortium name="The Broad Institute Genomics Platform"/>
            <person name="Neafsey D.E."/>
            <person name="Walton C."/>
            <person name="Walker B."/>
            <person name="Young S.K."/>
            <person name="Zeng Q."/>
            <person name="Gargeya S."/>
            <person name="Fitzgerald M."/>
            <person name="Haas B."/>
            <person name="Abouelleil A."/>
            <person name="Allen A.W."/>
            <person name="Alvarado L."/>
            <person name="Arachchi H.M."/>
            <person name="Berlin A.M."/>
            <person name="Chapman S.B."/>
            <person name="Gainer-Dewar J."/>
            <person name="Goldberg J."/>
            <person name="Griggs A."/>
            <person name="Gujja S."/>
            <person name="Hansen M."/>
            <person name="Howarth C."/>
            <person name="Imamovic A."/>
            <person name="Ireland A."/>
            <person name="Larimer J."/>
            <person name="McCowan C."/>
            <person name="Murphy C."/>
            <person name="Pearson M."/>
            <person name="Poon T.W."/>
            <person name="Priest M."/>
            <person name="Roberts A."/>
            <person name="Saif S."/>
            <person name="Shea T."/>
            <person name="Sisk P."/>
            <person name="Sykes S."/>
            <person name="Wortman J."/>
            <person name="Nusbaum C."/>
            <person name="Birren B."/>
        </authorList>
    </citation>
    <scope>NUCLEOTIDE SEQUENCE [LARGE SCALE GENOMIC DNA]</scope>
    <source>
        <strain evidence="2">MINIMUS1</strain>
    </source>
</reference>
<evidence type="ECO:0000313" key="1">
    <source>
        <dbReference type="EnsemblMetazoa" id="AMIN009374-PA"/>
    </source>
</evidence>
<dbReference type="STRING" id="112268.A0A182WG76"/>
<dbReference type="PANTHER" id="PTHR33053">
    <property type="entry name" value="PROTEIN, PUTATIVE-RELATED"/>
    <property type="match status" value="1"/>
</dbReference>
<proteinExistence type="predicted"/>
<keyword evidence="2" id="KW-1185">Reference proteome</keyword>
<accession>A0A182WG76</accession>
<organism evidence="1 2">
    <name type="scientific">Anopheles minimus</name>
    <dbReference type="NCBI Taxonomy" id="112268"/>
    <lineage>
        <taxon>Eukaryota</taxon>
        <taxon>Metazoa</taxon>
        <taxon>Ecdysozoa</taxon>
        <taxon>Arthropoda</taxon>
        <taxon>Hexapoda</taxon>
        <taxon>Insecta</taxon>
        <taxon>Pterygota</taxon>
        <taxon>Neoptera</taxon>
        <taxon>Endopterygota</taxon>
        <taxon>Diptera</taxon>
        <taxon>Nematocera</taxon>
        <taxon>Culicoidea</taxon>
        <taxon>Culicidae</taxon>
        <taxon>Anophelinae</taxon>
        <taxon>Anopheles</taxon>
    </lineage>
</organism>
<dbReference type="VEuPathDB" id="VectorBase:AMIN009374"/>
<sequence>MWYQGIQTTLQSYYRNVTPAVDMFHINLSMDGLPLHNSGRSQFWPIMMQLHNDPKAEVLVLGAYCGTSKPDDAEGYLRSLATDLNFIAVQGVVINEKNIDINLRAIIADSPARAFIK</sequence>
<dbReference type="PANTHER" id="PTHR33053:SF9">
    <property type="entry name" value="AGAP000105-PA"/>
    <property type="match status" value="1"/>
</dbReference>
<dbReference type="EnsemblMetazoa" id="AMIN009374-RA">
    <property type="protein sequence ID" value="AMIN009374-PA"/>
    <property type="gene ID" value="AMIN009374"/>
</dbReference>
<name>A0A182WG76_9DIPT</name>